<dbReference type="SMART" id="SM00382">
    <property type="entry name" value="AAA"/>
    <property type="match status" value="1"/>
</dbReference>
<evidence type="ECO:0000256" key="6">
    <source>
        <dbReference type="ARBA" id="ARBA00022989"/>
    </source>
</evidence>
<sequence length="611" mass="63615">MAFDLIGRGLHRANGNALVEVIRPCRTALLVVGLLSGMLNLLALSGSFYMLEVYDRVLPSHSLATLAGLTALIVLLYAFHGLFDLIRGRLLLTVGAHVDEALSERTFRATLLRPGEASLGSDGAQLVRDLDQVRAFLTGGGPAVFFDLPWLPVYLALCFLFHVWIGAAVLVGALLMVGLTLVAEAAVRGPTREAVAAGGARLHVVACLSRNAEAVRAMGMLPELTRVWDRASRPYSRHQERVAATTAGLGALSRVLRMLIQSLVLGLGACLVLRQDATGGVIVASSILATRALAPVDQAIGHWKGFALARQSARRLTALLAAPEAPPRMALPAPRAILSVENASVAPPGAARLTAADIRFTLESGQGLGIVGASASGKSSLARLLVGIWAPVRGTVRLDGSALGDWDPDALGRHIGYMPQESELLPGTVAANIARFRPDAGAEAIIAAARAANVHAMIQALPAGYQTRIGERGTDLSAGQRQRIALARALFGNPFLVVLDEPNSNLDGEGEQALTDALMTVRRRGGIVVVVAHRPSALAAVDRVLVMGEGRMLTVGPKETVFAHTLKAVPPAGGRAAAQVPAATQAPAAAQAPASPQASSAPRAQTAGAVS</sequence>
<dbReference type="STRING" id="270351.Maq22A_c27230"/>
<accession>A0A0C6FS58</accession>
<keyword evidence="5" id="KW-0067">ATP-binding</keyword>
<feature type="domain" description="ABC transporter" evidence="10">
    <location>
        <begin position="338"/>
        <end position="574"/>
    </location>
</feature>
<reference evidence="13" key="2">
    <citation type="submission" date="2015-01" db="EMBL/GenBank/DDBJ databases">
        <title>Complete genome sequence of Methylobacterium aquaticum strain 22A.</title>
        <authorList>
            <person name="Tani A."/>
            <person name="Ogura Y."/>
            <person name="Hayashi T."/>
        </authorList>
    </citation>
    <scope>NUCLEOTIDE SEQUENCE [LARGE SCALE GENOMIC DNA]</scope>
    <source>
        <strain evidence="13">MA-22A</strain>
    </source>
</reference>
<evidence type="ECO:0000256" key="4">
    <source>
        <dbReference type="ARBA" id="ARBA00022741"/>
    </source>
</evidence>
<dbReference type="Pfam" id="PF00664">
    <property type="entry name" value="ABC_membrane"/>
    <property type="match status" value="1"/>
</dbReference>
<feature type="transmembrane region" description="Helical" evidence="9">
    <location>
        <begin position="153"/>
        <end position="182"/>
    </location>
</feature>
<dbReference type="SUPFAM" id="SSF52540">
    <property type="entry name" value="P-loop containing nucleoside triphosphate hydrolases"/>
    <property type="match status" value="1"/>
</dbReference>
<comment type="similarity">
    <text evidence="2">Belongs to the ABC transporter superfamily.</text>
</comment>
<proteinExistence type="inferred from homology"/>
<dbReference type="PANTHER" id="PTHR24221">
    <property type="entry name" value="ATP-BINDING CASSETTE SUB-FAMILY B"/>
    <property type="match status" value="1"/>
</dbReference>
<dbReference type="GO" id="GO:0140359">
    <property type="term" value="F:ABC-type transporter activity"/>
    <property type="evidence" value="ECO:0007669"/>
    <property type="project" value="InterPro"/>
</dbReference>
<dbReference type="PROSITE" id="PS00211">
    <property type="entry name" value="ABC_TRANSPORTER_1"/>
    <property type="match status" value="1"/>
</dbReference>
<dbReference type="Gene3D" id="1.20.1560.10">
    <property type="entry name" value="ABC transporter type 1, transmembrane domain"/>
    <property type="match status" value="1"/>
</dbReference>
<dbReference type="GO" id="GO:0034040">
    <property type="term" value="F:ATPase-coupled lipid transmembrane transporter activity"/>
    <property type="evidence" value="ECO:0007669"/>
    <property type="project" value="TreeGrafter"/>
</dbReference>
<dbReference type="Gene3D" id="3.40.50.300">
    <property type="entry name" value="P-loop containing nucleotide triphosphate hydrolases"/>
    <property type="match status" value="1"/>
</dbReference>
<dbReference type="InterPro" id="IPR017871">
    <property type="entry name" value="ABC_transporter-like_CS"/>
</dbReference>
<evidence type="ECO:0000259" key="11">
    <source>
        <dbReference type="PROSITE" id="PS50929"/>
    </source>
</evidence>
<evidence type="ECO:0000256" key="2">
    <source>
        <dbReference type="ARBA" id="ARBA00005417"/>
    </source>
</evidence>
<dbReference type="InterPro" id="IPR011527">
    <property type="entry name" value="ABC1_TM_dom"/>
</dbReference>
<dbReference type="InterPro" id="IPR036640">
    <property type="entry name" value="ABC1_TM_sf"/>
</dbReference>
<evidence type="ECO:0000256" key="1">
    <source>
        <dbReference type="ARBA" id="ARBA00004651"/>
    </source>
</evidence>
<dbReference type="KEGG" id="maqu:Maq22A_c27230"/>
<keyword evidence="7 9" id="KW-0472">Membrane</keyword>
<dbReference type="GO" id="GO:0016887">
    <property type="term" value="F:ATP hydrolysis activity"/>
    <property type="evidence" value="ECO:0007669"/>
    <property type="project" value="InterPro"/>
</dbReference>
<evidence type="ECO:0000256" key="9">
    <source>
        <dbReference type="SAM" id="Phobius"/>
    </source>
</evidence>
<evidence type="ECO:0000259" key="10">
    <source>
        <dbReference type="PROSITE" id="PS50893"/>
    </source>
</evidence>
<feature type="region of interest" description="Disordered" evidence="8">
    <location>
        <begin position="574"/>
        <end position="611"/>
    </location>
</feature>
<protein>
    <submittedName>
        <fullName evidence="12">Type I secretion system ATPase</fullName>
    </submittedName>
</protein>
<keyword evidence="3 9" id="KW-0812">Transmembrane</keyword>
<comment type="subcellular location">
    <subcellularLocation>
        <location evidence="1">Cell membrane</location>
        <topology evidence="1">Multi-pass membrane protein</topology>
    </subcellularLocation>
</comment>
<organism evidence="12 13">
    <name type="scientific">Methylobacterium aquaticum</name>
    <dbReference type="NCBI Taxonomy" id="270351"/>
    <lineage>
        <taxon>Bacteria</taxon>
        <taxon>Pseudomonadati</taxon>
        <taxon>Pseudomonadota</taxon>
        <taxon>Alphaproteobacteria</taxon>
        <taxon>Hyphomicrobiales</taxon>
        <taxon>Methylobacteriaceae</taxon>
        <taxon>Methylobacterium</taxon>
    </lineage>
</organism>
<dbReference type="InterPro" id="IPR039421">
    <property type="entry name" value="Type_1_exporter"/>
</dbReference>
<dbReference type="EMBL" id="AP014704">
    <property type="protein sequence ID" value="BAQ48289.1"/>
    <property type="molecule type" value="Genomic_DNA"/>
</dbReference>
<dbReference type="InterPro" id="IPR003439">
    <property type="entry name" value="ABC_transporter-like_ATP-bd"/>
</dbReference>
<dbReference type="PANTHER" id="PTHR24221:SF248">
    <property type="entry name" value="ABC TRANSPORTER TRANSMEMBRANE REGION"/>
    <property type="match status" value="1"/>
</dbReference>
<dbReference type="InterPro" id="IPR003593">
    <property type="entry name" value="AAA+_ATPase"/>
</dbReference>
<evidence type="ECO:0000313" key="12">
    <source>
        <dbReference type="EMBL" id="BAQ48289.1"/>
    </source>
</evidence>
<dbReference type="InterPro" id="IPR027417">
    <property type="entry name" value="P-loop_NTPase"/>
</dbReference>
<feature type="transmembrane region" description="Helical" evidence="9">
    <location>
        <begin position="63"/>
        <end position="83"/>
    </location>
</feature>
<feature type="transmembrane region" description="Helical" evidence="9">
    <location>
        <begin position="28"/>
        <end position="51"/>
    </location>
</feature>
<keyword evidence="6 9" id="KW-1133">Transmembrane helix</keyword>
<feature type="domain" description="ABC transmembrane type-1" evidence="11">
    <location>
        <begin position="30"/>
        <end position="308"/>
    </location>
</feature>
<dbReference type="InterPro" id="IPR010128">
    <property type="entry name" value="ATPase_T1SS_PrtD-like"/>
</dbReference>
<evidence type="ECO:0000256" key="8">
    <source>
        <dbReference type="SAM" id="MobiDB-lite"/>
    </source>
</evidence>
<gene>
    <name evidence="12" type="primary">arpD</name>
    <name evidence="12" type="ORF">Maq22A_c27230</name>
</gene>
<evidence type="ECO:0000256" key="5">
    <source>
        <dbReference type="ARBA" id="ARBA00022840"/>
    </source>
</evidence>
<dbReference type="PROSITE" id="PS50893">
    <property type="entry name" value="ABC_TRANSPORTER_2"/>
    <property type="match status" value="1"/>
</dbReference>
<dbReference type="GO" id="GO:0005886">
    <property type="term" value="C:plasma membrane"/>
    <property type="evidence" value="ECO:0007669"/>
    <property type="project" value="UniProtKB-SubCell"/>
</dbReference>
<dbReference type="RefSeq" id="WP_060849052.1">
    <property type="nucleotide sequence ID" value="NZ_AP014704.1"/>
</dbReference>
<dbReference type="PROSITE" id="PS50929">
    <property type="entry name" value="ABC_TM1F"/>
    <property type="match status" value="1"/>
</dbReference>
<dbReference type="GO" id="GO:0030256">
    <property type="term" value="C:type I protein secretion system complex"/>
    <property type="evidence" value="ECO:0007669"/>
    <property type="project" value="InterPro"/>
</dbReference>
<dbReference type="GO" id="GO:0005524">
    <property type="term" value="F:ATP binding"/>
    <property type="evidence" value="ECO:0007669"/>
    <property type="project" value="UniProtKB-KW"/>
</dbReference>
<evidence type="ECO:0000256" key="3">
    <source>
        <dbReference type="ARBA" id="ARBA00022692"/>
    </source>
</evidence>
<dbReference type="PATRIC" id="fig|270351.10.peg.5221"/>
<evidence type="ECO:0000256" key="7">
    <source>
        <dbReference type="ARBA" id="ARBA00023136"/>
    </source>
</evidence>
<dbReference type="Proteomes" id="UP000061432">
    <property type="component" value="Chromosome"/>
</dbReference>
<dbReference type="NCBIfam" id="TIGR01842">
    <property type="entry name" value="type_I_sec_PrtD"/>
    <property type="match status" value="1"/>
</dbReference>
<evidence type="ECO:0000313" key="13">
    <source>
        <dbReference type="Proteomes" id="UP000061432"/>
    </source>
</evidence>
<dbReference type="GO" id="GO:0030253">
    <property type="term" value="P:protein secretion by the type I secretion system"/>
    <property type="evidence" value="ECO:0007669"/>
    <property type="project" value="InterPro"/>
</dbReference>
<keyword evidence="4" id="KW-0547">Nucleotide-binding</keyword>
<dbReference type="SUPFAM" id="SSF90123">
    <property type="entry name" value="ABC transporter transmembrane region"/>
    <property type="match status" value="1"/>
</dbReference>
<dbReference type="AlphaFoldDB" id="A0A0C6FS58"/>
<dbReference type="Pfam" id="PF00005">
    <property type="entry name" value="ABC_tran"/>
    <property type="match status" value="1"/>
</dbReference>
<name>A0A0C6FS58_9HYPH</name>
<reference evidence="12 13" key="1">
    <citation type="journal article" date="2015" name="Genome Announc.">
        <title>Complete Genome Sequence of Methylobacterium aquaticum Strain 22A, Isolated from Racomitrium japonicum Moss.</title>
        <authorList>
            <person name="Tani A."/>
            <person name="Ogura Y."/>
            <person name="Hayashi T."/>
            <person name="Kimbara K."/>
        </authorList>
    </citation>
    <scope>NUCLEOTIDE SEQUENCE [LARGE SCALE GENOMIC DNA]</scope>
    <source>
        <strain evidence="12 13">MA-22A</strain>
    </source>
</reference>